<evidence type="ECO:0000256" key="9">
    <source>
        <dbReference type="ARBA" id="ARBA00023237"/>
    </source>
</evidence>
<dbReference type="SUPFAM" id="SSF56935">
    <property type="entry name" value="Porins"/>
    <property type="match status" value="1"/>
</dbReference>
<sequence length="400" mass="43521">MKKNTLLLAGLAGFAGLGAARAADLPAAPEPVDYVRVCDAYGAGYFYIPGTETCLRIQGGMRVELRFQDFADDGNRAWGSRNGNATTTRARAYVKFDSRTQTEYGLLRTFVDLWFTSDSGDNGNPAVELRDGFIQFGGFTFGRAESFFDFYTGDNWGSIIQQGFSDHRTNLFAYTYGFGNGFSATVSAEDATFVRNQTVRALDASSENDLYGGHKWPDLVANLRVDQGWGSAQVMGALHQVYGNSRIGDSEIGFAVGAGVTFNAPMLAPGDTVSFQGAYSKGALRYVHEDAVFPDFVRSGDELKSAKAWGFGGGVTHYWMPTLSSALTATYTRYDMSGVGDDLDIDQWGVQGNLVWSPVAGFLMGAELEYEGADWSLDSGRATNLDDDTFVGVFRVQRTF</sequence>
<keyword evidence="7 10" id="KW-0626">Porin</keyword>
<protein>
    <recommendedName>
        <fullName evidence="10">Porin</fullName>
    </recommendedName>
</protein>
<dbReference type="GO" id="GO:0009279">
    <property type="term" value="C:cell outer membrane"/>
    <property type="evidence" value="ECO:0007669"/>
    <property type="project" value="UniProtKB-SubCell"/>
</dbReference>
<proteinExistence type="inferred from homology"/>
<comment type="similarity">
    <text evidence="1 10">Belongs to the alphaproteobacteria porin family.</text>
</comment>
<evidence type="ECO:0000256" key="8">
    <source>
        <dbReference type="ARBA" id="ARBA00023136"/>
    </source>
</evidence>
<dbReference type="RefSeq" id="WP_107989204.1">
    <property type="nucleotide sequence ID" value="NZ_QAYG01000002.1"/>
</dbReference>
<reference evidence="11 12" key="1">
    <citation type="submission" date="2018-04" db="EMBL/GenBank/DDBJ databases">
        <title>Genomic Encyclopedia of Archaeal and Bacterial Type Strains, Phase II (KMG-II): from individual species to whole genera.</title>
        <authorList>
            <person name="Goeker M."/>
        </authorList>
    </citation>
    <scope>NUCLEOTIDE SEQUENCE [LARGE SCALE GENOMIC DNA]</scope>
    <source>
        <strain evidence="11 12">DSM 23382</strain>
    </source>
</reference>
<dbReference type="OrthoDB" id="7801681at2"/>
<comment type="domain">
    <text evidence="10">Consists of 16-stranded beta-barrel sheets, with large surface-exposed loops, that form a transmembrane pore at the center of each barrel. The pore is partially ocluded by a peptide loop that folds into the pore lumen.</text>
</comment>
<keyword evidence="9 10" id="KW-0998">Cell outer membrane</keyword>
<evidence type="ECO:0000256" key="7">
    <source>
        <dbReference type="ARBA" id="ARBA00023114"/>
    </source>
</evidence>
<dbReference type="Pfam" id="PF02530">
    <property type="entry name" value="Porin_2"/>
    <property type="match status" value="1"/>
</dbReference>
<comment type="subcellular location">
    <subcellularLocation>
        <location evidence="10">Cell outer membrane</location>
        <topology evidence="10">Multi-pass membrane protein</topology>
    </subcellularLocation>
</comment>
<evidence type="ECO:0000313" key="11">
    <source>
        <dbReference type="EMBL" id="PTW61333.1"/>
    </source>
</evidence>
<comment type="caution">
    <text evidence="11">The sequence shown here is derived from an EMBL/GenBank/DDBJ whole genome shotgun (WGS) entry which is preliminary data.</text>
</comment>
<dbReference type="Proteomes" id="UP000244081">
    <property type="component" value="Unassembled WGS sequence"/>
</dbReference>
<organism evidence="11 12">
    <name type="scientific">Breoghania corrubedonensis</name>
    <dbReference type="NCBI Taxonomy" id="665038"/>
    <lineage>
        <taxon>Bacteria</taxon>
        <taxon>Pseudomonadati</taxon>
        <taxon>Pseudomonadota</taxon>
        <taxon>Alphaproteobacteria</taxon>
        <taxon>Hyphomicrobiales</taxon>
        <taxon>Stappiaceae</taxon>
        <taxon>Breoghania</taxon>
    </lineage>
</organism>
<dbReference type="EMBL" id="QAYG01000002">
    <property type="protein sequence ID" value="PTW61333.1"/>
    <property type="molecule type" value="Genomic_DNA"/>
</dbReference>
<dbReference type="AlphaFoldDB" id="A0A2T5VC57"/>
<keyword evidence="8 10" id="KW-0472">Membrane</keyword>
<evidence type="ECO:0000256" key="4">
    <source>
        <dbReference type="ARBA" id="ARBA00022692"/>
    </source>
</evidence>
<feature type="signal peptide" evidence="10">
    <location>
        <begin position="1"/>
        <end position="22"/>
    </location>
</feature>
<evidence type="ECO:0000256" key="5">
    <source>
        <dbReference type="ARBA" id="ARBA00022729"/>
    </source>
</evidence>
<evidence type="ECO:0000256" key="1">
    <source>
        <dbReference type="ARBA" id="ARBA00009521"/>
    </source>
</evidence>
<dbReference type="GO" id="GO:0046930">
    <property type="term" value="C:pore complex"/>
    <property type="evidence" value="ECO:0007669"/>
    <property type="project" value="UniProtKB-KW"/>
</dbReference>
<keyword evidence="4 10" id="KW-0812">Transmembrane</keyword>
<dbReference type="GO" id="GO:0015288">
    <property type="term" value="F:porin activity"/>
    <property type="evidence" value="ECO:0007669"/>
    <property type="project" value="UniProtKB-KW"/>
</dbReference>
<evidence type="ECO:0000256" key="10">
    <source>
        <dbReference type="RuleBase" id="RU364005"/>
    </source>
</evidence>
<evidence type="ECO:0000256" key="3">
    <source>
        <dbReference type="ARBA" id="ARBA00022452"/>
    </source>
</evidence>
<dbReference type="InterPro" id="IPR003684">
    <property type="entry name" value="Porin_alphabac"/>
</dbReference>
<evidence type="ECO:0000256" key="6">
    <source>
        <dbReference type="ARBA" id="ARBA00023065"/>
    </source>
</evidence>
<name>A0A2T5VC57_9HYPH</name>
<comment type="function">
    <text evidence="10">Forms passive diffusion pores that allow small molecular weight hydrophilic materials across the outer membrane.</text>
</comment>
<keyword evidence="12" id="KW-1185">Reference proteome</keyword>
<keyword evidence="3 10" id="KW-1134">Transmembrane beta strand</keyword>
<gene>
    <name evidence="11" type="ORF">C8N35_10242</name>
</gene>
<evidence type="ECO:0000256" key="2">
    <source>
        <dbReference type="ARBA" id="ARBA00022448"/>
    </source>
</evidence>
<keyword evidence="5 10" id="KW-0732">Signal</keyword>
<keyword evidence="2 10" id="KW-0813">Transport</keyword>
<accession>A0A2T5VC57</accession>
<keyword evidence="6 10" id="KW-0406">Ion transport</keyword>
<feature type="chain" id="PRO_5015370197" description="Porin" evidence="10">
    <location>
        <begin position="23"/>
        <end position="400"/>
    </location>
</feature>
<evidence type="ECO:0000313" key="12">
    <source>
        <dbReference type="Proteomes" id="UP000244081"/>
    </source>
</evidence>
<dbReference type="GO" id="GO:0006811">
    <property type="term" value="P:monoatomic ion transport"/>
    <property type="evidence" value="ECO:0007669"/>
    <property type="project" value="UniProtKB-KW"/>
</dbReference>